<dbReference type="GO" id="GO:0003677">
    <property type="term" value="F:DNA binding"/>
    <property type="evidence" value="ECO:0007669"/>
    <property type="project" value="UniProtKB-KW"/>
</dbReference>
<evidence type="ECO:0000256" key="2">
    <source>
        <dbReference type="ARBA" id="ARBA00023125"/>
    </source>
</evidence>
<name>A0A4R3RH33_9HYPH</name>
<dbReference type="PANTHER" id="PTHR44688:SF16">
    <property type="entry name" value="DNA-BINDING TRANSCRIPTIONAL ACTIVATOR DEVR_DOSR"/>
    <property type="match status" value="1"/>
</dbReference>
<evidence type="ECO:0000259" key="4">
    <source>
        <dbReference type="PROSITE" id="PS50043"/>
    </source>
</evidence>
<evidence type="ECO:0000313" key="5">
    <source>
        <dbReference type="EMBL" id="TCU32792.1"/>
    </source>
</evidence>
<dbReference type="Proteomes" id="UP000295507">
    <property type="component" value="Unassembled WGS sequence"/>
</dbReference>
<protein>
    <submittedName>
        <fullName evidence="5">LuxR family quorum-sensing system transcriptional regulator CciR</fullName>
    </submittedName>
</protein>
<dbReference type="Gene3D" id="1.10.10.10">
    <property type="entry name" value="Winged helix-like DNA-binding domain superfamily/Winged helix DNA-binding domain"/>
    <property type="match status" value="1"/>
</dbReference>
<evidence type="ECO:0000256" key="1">
    <source>
        <dbReference type="ARBA" id="ARBA00023015"/>
    </source>
</evidence>
<dbReference type="Pfam" id="PF03472">
    <property type="entry name" value="Autoind_bind"/>
    <property type="match status" value="1"/>
</dbReference>
<organism evidence="5 6">
    <name type="scientific">Rhizobium azibense</name>
    <dbReference type="NCBI Taxonomy" id="1136135"/>
    <lineage>
        <taxon>Bacteria</taxon>
        <taxon>Pseudomonadati</taxon>
        <taxon>Pseudomonadota</taxon>
        <taxon>Alphaproteobacteria</taxon>
        <taxon>Hyphomicrobiales</taxon>
        <taxon>Rhizobiaceae</taxon>
        <taxon>Rhizobium/Agrobacterium group</taxon>
        <taxon>Rhizobium</taxon>
    </lineage>
</organism>
<feature type="domain" description="HTH luxR-type" evidence="4">
    <location>
        <begin position="212"/>
        <end position="277"/>
    </location>
</feature>
<dbReference type="PROSITE" id="PS50043">
    <property type="entry name" value="HTH_LUXR_2"/>
    <property type="match status" value="1"/>
</dbReference>
<dbReference type="RefSeq" id="WP_132553327.1">
    <property type="nucleotide sequence ID" value="NZ_SMBK01000018.1"/>
</dbReference>
<dbReference type="CDD" id="cd06170">
    <property type="entry name" value="LuxR_C_like"/>
    <property type="match status" value="1"/>
</dbReference>
<evidence type="ECO:0000256" key="3">
    <source>
        <dbReference type="ARBA" id="ARBA00023163"/>
    </source>
</evidence>
<dbReference type="Gene3D" id="3.30.450.80">
    <property type="entry name" value="Transcription factor LuxR-like, autoinducer-binding domain"/>
    <property type="match status" value="1"/>
</dbReference>
<keyword evidence="1" id="KW-0805">Transcription regulation</keyword>
<evidence type="ECO:0000313" key="6">
    <source>
        <dbReference type="Proteomes" id="UP000295507"/>
    </source>
</evidence>
<dbReference type="InterPro" id="IPR000792">
    <property type="entry name" value="Tscrpt_reg_LuxR_C"/>
</dbReference>
<sequence length="281" mass="31850">MERPRMNAIAHVRRPATRVSDPFSLVPSMSFPKAATEAFAVEFCRFLEQTDAVAQPDQLFDLLSGFALNFDCPWIAYGPLRPTQKVLTPARCDPKVMLNYPDEWLRRCSEMGYDRIDPIVNKSRKRARAFRWSEVYNDGSTTEIERRVFDEAATFGLRSGISVPMHGPDSSFAIMSFAQPLEREIDNRTITYLQLAAAHFHLKAAKFENSRDIESAPNLSLREKECILWVARGKSSWVIGTILGISDDTVNFHVKNAMRKLKVNSRTVAAMKAVDFGIIEL</sequence>
<dbReference type="SUPFAM" id="SSF75516">
    <property type="entry name" value="Pheromone-binding domain of LuxR-like quorum-sensing transcription factors"/>
    <property type="match status" value="1"/>
</dbReference>
<dbReference type="GO" id="GO:0006355">
    <property type="term" value="P:regulation of DNA-templated transcription"/>
    <property type="evidence" value="ECO:0007669"/>
    <property type="project" value="InterPro"/>
</dbReference>
<dbReference type="AlphaFoldDB" id="A0A4R3RH33"/>
<dbReference type="PROSITE" id="PS00622">
    <property type="entry name" value="HTH_LUXR_1"/>
    <property type="match status" value="1"/>
</dbReference>
<dbReference type="SUPFAM" id="SSF46894">
    <property type="entry name" value="C-terminal effector domain of the bipartite response regulators"/>
    <property type="match status" value="1"/>
</dbReference>
<keyword evidence="3" id="KW-0804">Transcription</keyword>
<gene>
    <name evidence="5" type="ORF">EV129_11814</name>
</gene>
<dbReference type="InterPro" id="IPR016032">
    <property type="entry name" value="Sig_transdc_resp-reg_C-effctor"/>
</dbReference>
<dbReference type="SMART" id="SM00421">
    <property type="entry name" value="HTH_LUXR"/>
    <property type="match status" value="1"/>
</dbReference>
<dbReference type="InterPro" id="IPR036388">
    <property type="entry name" value="WH-like_DNA-bd_sf"/>
</dbReference>
<comment type="caution">
    <text evidence="5">The sequence shown here is derived from an EMBL/GenBank/DDBJ whole genome shotgun (WGS) entry which is preliminary data.</text>
</comment>
<proteinExistence type="predicted"/>
<reference evidence="5 6" key="1">
    <citation type="submission" date="2019-03" db="EMBL/GenBank/DDBJ databases">
        <title>Genomic Encyclopedia of Type Strains, Phase IV (KMG-V): Genome sequencing to study the core and pangenomes of soil and plant-associated prokaryotes.</title>
        <authorList>
            <person name="Whitman W."/>
        </authorList>
    </citation>
    <scope>NUCLEOTIDE SEQUENCE [LARGE SCALE GENOMIC DNA]</scope>
    <source>
        <strain evidence="5 6">IE4868</strain>
    </source>
</reference>
<dbReference type="EMBL" id="SMBK01000018">
    <property type="protein sequence ID" value="TCU32792.1"/>
    <property type="molecule type" value="Genomic_DNA"/>
</dbReference>
<keyword evidence="2" id="KW-0238">DNA-binding</keyword>
<dbReference type="PRINTS" id="PR00038">
    <property type="entry name" value="HTHLUXR"/>
</dbReference>
<dbReference type="InterPro" id="IPR005143">
    <property type="entry name" value="TF_LuxR_autoind-bd_dom"/>
</dbReference>
<dbReference type="Pfam" id="PF00196">
    <property type="entry name" value="GerE"/>
    <property type="match status" value="1"/>
</dbReference>
<accession>A0A4R3RH33</accession>
<dbReference type="InterPro" id="IPR036693">
    <property type="entry name" value="TF_LuxR_autoind-bd_dom_sf"/>
</dbReference>
<dbReference type="PANTHER" id="PTHR44688">
    <property type="entry name" value="DNA-BINDING TRANSCRIPTIONAL ACTIVATOR DEVR_DOSR"/>
    <property type="match status" value="1"/>
</dbReference>